<keyword evidence="3" id="KW-1185">Reference proteome</keyword>
<dbReference type="InterPro" id="IPR021937">
    <property type="entry name" value="DUF3551"/>
</dbReference>
<feature type="transmembrane region" description="Helical" evidence="1">
    <location>
        <begin position="20"/>
        <end position="37"/>
    </location>
</feature>
<accession>A0A1W6ZXH9</accession>
<evidence type="ECO:0000256" key="1">
    <source>
        <dbReference type="SAM" id="Phobius"/>
    </source>
</evidence>
<evidence type="ECO:0000313" key="2">
    <source>
        <dbReference type="EMBL" id="ARQ02097.1"/>
    </source>
</evidence>
<proteinExistence type="predicted"/>
<organism evidence="2 3">
    <name type="scientific">Pseudorhodoplanes sinuspersici</name>
    <dbReference type="NCBI Taxonomy" id="1235591"/>
    <lineage>
        <taxon>Bacteria</taxon>
        <taxon>Pseudomonadati</taxon>
        <taxon>Pseudomonadota</taxon>
        <taxon>Alphaproteobacteria</taxon>
        <taxon>Hyphomicrobiales</taxon>
        <taxon>Pseudorhodoplanes</taxon>
    </lineage>
</organism>
<dbReference type="Pfam" id="PF12071">
    <property type="entry name" value="DUF3551"/>
    <property type="match status" value="1"/>
</dbReference>
<keyword evidence="1" id="KW-1133">Transmembrane helix</keyword>
<reference evidence="2 3" key="1">
    <citation type="submission" date="2017-05" db="EMBL/GenBank/DDBJ databases">
        <title>Full genome sequence of Pseudorhodoplanes sinuspersici.</title>
        <authorList>
            <person name="Dastgheib S.M.M."/>
            <person name="Shavandi M."/>
            <person name="Tirandaz H."/>
        </authorList>
    </citation>
    <scope>NUCLEOTIDE SEQUENCE [LARGE SCALE GENOMIC DNA]</scope>
    <source>
        <strain evidence="2 3">RIPI110</strain>
    </source>
</reference>
<evidence type="ECO:0000313" key="3">
    <source>
        <dbReference type="Proteomes" id="UP000194137"/>
    </source>
</evidence>
<keyword evidence="1" id="KW-0472">Membrane</keyword>
<dbReference type="KEGG" id="psin:CAK95_25600"/>
<gene>
    <name evidence="2" type="ORF">CAK95_25600</name>
</gene>
<dbReference type="Proteomes" id="UP000194137">
    <property type="component" value="Chromosome"/>
</dbReference>
<keyword evidence="1" id="KW-0812">Transmembrane</keyword>
<sequence length="104" mass="11556">MTILRRNACNGEGALRMSRYLLRGLMLAGVLAMAMAADAVNDAQAGRWPVTKWCVRAYDGQMDCSYFTFEQCQEAVSATGGDCAINPRFAGYPAGPYQPRRYYR</sequence>
<evidence type="ECO:0008006" key="4">
    <source>
        <dbReference type="Google" id="ProtNLM"/>
    </source>
</evidence>
<dbReference type="STRING" id="1235591.CAK95_25600"/>
<dbReference type="AlphaFoldDB" id="A0A1W6ZXH9"/>
<dbReference type="EMBL" id="CP021112">
    <property type="protein sequence ID" value="ARQ02097.1"/>
    <property type="molecule type" value="Genomic_DNA"/>
</dbReference>
<name>A0A1W6ZXH9_9HYPH</name>
<protein>
    <recommendedName>
        <fullName evidence="4">DUF3551 domain-containing protein</fullName>
    </recommendedName>
</protein>